<dbReference type="OrthoDB" id="3439512at2759"/>
<feature type="compositionally biased region" description="Polar residues" evidence="1">
    <location>
        <begin position="509"/>
        <end position="518"/>
    </location>
</feature>
<evidence type="ECO:0000313" key="2">
    <source>
        <dbReference type="EMBL" id="ETS05759.1"/>
    </source>
</evidence>
<feature type="region of interest" description="Disordered" evidence="1">
    <location>
        <begin position="507"/>
        <end position="531"/>
    </location>
</feature>
<evidence type="ECO:0000256" key="1">
    <source>
        <dbReference type="SAM" id="MobiDB-lite"/>
    </source>
</evidence>
<organism evidence="2 3">
    <name type="scientific">Hypocrea jecorina (strain ATCC 56765 / BCRC 32924 / NRRL 11460 / Rut C-30)</name>
    <name type="common">Trichoderma reesei</name>
    <dbReference type="NCBI Taxonomy" id="1344414"/>
    <lineage>
        <taxon>Eukaryota</taxon>
        <taxon>Fungi</taxon>
        <taxon>Dikarya</taxon>
        <taxon>Ascomycota</taxon>
        <taxon>Pezizomycotina</taxon>
        <taxon>Sordariomycetes</taxon>
        <taxon>Hypocreomycetidae</taxon>
        <taxon>Hypocreales</taxon>
        <taxon>Hypocreaceae</taxon>
        <taxon>Trichoderma</taxon>
    </lineage>
</organism>
<evidence type="ECO:0000313" key="3">
    <source>
        <dbReference type="Proteomes" id="UP000024376"/>
    </source>
</evidence>
<dbReference type="EMBL" id="KI911140">
    <property type="protein sequence ID" value="ETS05759.1"/>
    <property type="molecule type" value="Genomic_DNA"/>
</dbReference>
<gene>
    <name evidence="2" type="ORF">M419DRAFT_71394</name>
</gene>
<name>A0A024SMB8_HYPJR</name>
<dbReference type="HOGENOM" id="CLU_008309_0_0_1"/>
<dbReference type="AlphaFoldDB" id="A0A024SMB8"/>
<dbReference type="Proteomes" id="UP000024376">
    <property type="component" value="Unassembled WGS sequence"/>
</dbReference>
<accession>A0A024SMB8</accession>
<feature type="compositionally biased region" description="Basic and acidic residues" evidence="1">
    <location>
        <begin position="600"/>
        <end position="615"/>
    </location>
</feature>
<protein>
    <submittedName>
        <fullName evidence="2">Uncharacterized protein</fullName>
    </submittedName>
</protein>
<reference evidence="3" key="1">
    <citation type="journal article" date="2013" name="Ind. Biotechnol.">
        <title>Comparative genomics analysis of Trichoderma reesei strains.</title>
        <authorList>
            <person name="Koike H."/>
            <person name="Aerts A."/>
            <person name="LaButti K."/>
            <person name="Grigoriev I.V."/>
            <person name="Baker S.E."/>
        </authorList>
    </citation>
    <scope>NUCLEOTIDE SEQUENCE [LARGE SCALE GENOMIC DNA]</scope>
    <source>
        <strain evidence="3">ATCC 56765 / BCRC 32924 / NRRL 11460 / Rut C-30</strain>
    </source>
</reference>
<proteinExistence type="predicted"/>
<sequence>MAESGAVEFYITCNPPLLALGVKDLVKSVQLACQGELIEILYEPDIPWFKCITMAEHQHKVAETIQFLMHDLLDAEVERLNFNAIEDVDVEEGTLHPDVLQKVPDNPRVMAWLLYKSLGNDIYDSFADHQFPVTMANMPHRSIWRGLQNSNGVSLDILLSAFSLLSKSKDAPITAYDFAFANNCEISYNLRGELVYIGSWESMETVESTVRKLNSMLNLLASKPQVASHILLLEGQAPIRLTYKWMSHIGLARTTFAIPTADLNIAAEYKLLSNAAVVRTESLDRHGRWIPDNTVYPLKGASPAKAETASIAFKGYVPPAKARDAKVQLIHESEVVKGPRVMSPRASSPTRTETLNNRRGYILSSRTASRDAVAGSLERTSPMPASNDQTDVVRNQGASVAGRCILDWQDDTQPQSTMPNLFRDELFSSREDVLQHQSTIPNDCDGELLISFNEVDEVTLSGSGPAGSDIQSAVMELEEVTDRLARLEQFKSSNNDLICLDYDEPPAQEQAQETSVSKAFNHGPDDENSPLEAQEQDLISNDSLRFGLMEEEPRVLYRTMNQKGGRALRSPGKAAPSPKGNSSRAKQAPAKRSQSIQSSARRETSTPAEPRRNPELDSDFPALVKTPKSPKKQAMKPLLYADAAKFPNTPHSTTGRPLQRPPQFPSLSGSSTQPGWVPEPQVKLSKEPKLENIHEKDGYLPQEKSDVLKEAEQQLKKASQILELAPGYVSLEVVFGRVYIKKMAPGLVDHNGSGPTHSAEEVLGLLNGATFPQDCIGFSPILSTLASDANLVVGITPPGESPWHLFQKETFYDLECVFYGPKGEEPVIVELNADNYQYRVRGQRQEVFAVYLHCPQRAWDMKACGVRATALAPEYKLKRFVEAIVNQMAILVDEKRGLRIQYPDYGRTREVESITMRQVARYRHGKKRDSSVLTITLTCPMEESSSTDQSRDAETVRIFACPKSSVNSALPHQHVVASVTSSRLSRYFDKNVKLEYGDKAAWDTDQLESENVYEDMLRPAFGMISHMDHVGSSNDTMRDTNDLDAIHDALVESDAKKKKWVFW</sequence>
<feature type="compositionally biased region" description="Polar residues" evidence="1">
    <location>
        <begin position="665"/>
        <end position="674"/>
    </location>
</feature>
<dbReference type="KEGG" id="trr:M419DRAFT_71394"/>
<feature type="region of interest" description="Disordered" evidence="1">
    <location>
        <begin position="563"/>
        <end position="679"/>
    </location>
</feature>